<proteinExistence type="predicted"/>
<evidence type="ECO:0000256" key="1">
    <source>
        <dbReference type="SAM" id="Phobius"/>
    </source>
</evidence>
<name>A0A4Y4DVU9_CELCE</name>
<organism evidence="2 3">
    <name type="scientific">Cellulosimicrobium cellulans</name>
    <name type="common">Arthrobacter luteus</name>
    <dbReference type="NCBI Taxonomy" id="1710"/>
    <lineage>
        <taxon>Bacteria</taxon>
        <taxon>Bacillati</taxon>
        <taxon>Actinomycetota</taxon>
        <taxon>Actinomycetes</taxon>
        <taxon>Micrococcales</taxon>
        <taxon>Promicromonosporaceae</taxon>
        <taxon>Cellulosimicrobium</taxon>
    </lineage>
</organism>
<dbReference type="Proteomes" id="UP000316659">
    <property type="component" value="Unassembled WGS sequence"/>
</dbReference>
<gene>
    <name evidence="2" type="ORF">CCE02nite_15310</name>
</gene>
<evidence type="ECO:0000313" key="2">
    <source>
        <dbReference type="EMBL" id="GED09532.1"/>
    </source>
</evidence>
<dbReference type="AlphaFoldDB" id="A0A4Y4DVU9"/>
<accession>A0A4Y4DVU9</accession>
<keyword evidence="1" id="KW-0472">Membrane</keyword>
<keyword evidence="1" id="KW-1133">Transmembrane helix</keyword>
<feature type="transmembrane region" description="Helical" evidence="1">
    <location>
        <begin position="65"/>
        <end position="84"/>
    </location>
</feature>
<dbReference type="RefSeq" id="WP_141389060.1">
    <property type="nucleotide sequence ID" value="NZ_BJNZ01000007.1"/>
</dbReference>
<protein>
    <submittedName>
        <fullName evidence="2">Uncharacterized protein</fullName>
    </submittedName>
</protein>
<dbReference type="EMBL" id="BJNZ01000007">
    <property type="protein sequence ID" value="GED09532.1"/>
    <property type="molecule type" value="Genomic_DNA"/>
</dbReference>
<evidence type="ECO:0000313" key="3">
    <source>
        <dbReference type="Proteomes" id="UP000316659"/>
    </source>
</evidence>
<keyword evidence="1" id="KW-0812">Transmembrane</keyword>
<comment type="caution">
    <text evidence="2">The sequence shown here is derived from an EMBL/GenBank/DDBJ whole genome shotgun (WGS) entry which is preliminary data.</text>
</comment>
<sequence>MTDPMMQLRSADPARRAGLGAVDEAAFAALREEILMTTTLDPTNAASAAPAAPPSRRRRIGRRGAVALGLATVLAGGGVAYAAIQAFRGSSGEGVTCVSAWSPDVAEGLDADAAGPWLTGDPYADCTTLLAEQGLPPIEDPVAFAWDGQTYVAPADQVPDGVERLEGPSALDPAVVELQQSVTDRVDGGASTCRTVAEGVAWAEEELDRLGLEAWSVEERDALPEPVDGAQVCAEVTVDVGGRAIVVGGTTSSDGILEDSLVAGVAAALKGGITDRCVSLEEARAVADEALTAVDGPFPTTSVPDESVTCARVDLFVGGSLQVTVYGPTTDG</sequence>
<reference evidence="2 3" key="1">
    <citation type="submission" date="2019-06" db="EMBL/GenBank/DDBJ databases">
        <title>Whole genome shotgun sequence of Cellulosimicrobium cellulans NBRC 15516.</title>
        <authorList>
            <person name="Hosoyama A."/>
            <person name="Uohara A."/>
            <person name="Ohji S."/>
            <person name="Ichikawa N."/>
        </authorList>
    </citation>
    <scope>NUCLEOTIDE SEQUENCE [LARGE SCALE GENOMIC DNA]</scope>
    <source>
        <strain evidence="2 3">NBRC 15516</strain>
    </source>
</reference>